<gene>
    <name evidence="1" type="ORF">AGERDE_LOCUS11800</name>
</gene>
<proteinExistence type="predicted"/>
<dbReference type="EMBL" id="CAJVPL010005814">
    <property type="protein sequence ID" value="CAG8660740.1"/>
    <property type="molecule type" value="Genomic_DNA"/>
</dbReference>
<evidence type="ECO:0000313" key="1">
    <source>
        <dbReference type="EMBL" id="CAG8660740.1"/>
    </source>
</evidence>
<organism evidence="1 2">
    <name type="scientific">Ambispora gerdemannii</name>
    <dbReference type="NCBI Taxonomy" id="144530"/>
    <lineage>
        <taxon>Eukaryota</taxon>
        <taxon>Fungi</taxon>
        <taxon>Fungi incertae sedis</taxon>
        <taxon>Mucoromycota</taxon>
        <taxon>Glomeromycotina</taxon>
        <taxon>Glomeromycetes</taxon>
        <taxon>Archaeosporales</taxon>
        <taxon>Ambisporaceae</taxon>
        <taxon>Ambispora</taxon>
    </lineage>
</organism>
<dbReference type="Proteomes" id="UP000789831">
    <property type="component" value="Unassembled WGS sequence"/>
</dbReference>
<accession>A0A9N9E4R6</accession>
<sequence length="99" mass="11427">LITQRLVPDATRKTVAESYLVFHMSPKSGRAVFSLTTESKTETLAPSLIFGEICPIFEVGYRSQQKWFWKKNDDILLLYRSSHYDLFLPDTNPHFTTGK</sequence>
<reference evidence="1" key="1">
    <citation type="submission" date="2021-06" db="EMBL/GenBank/DDBJ databases">
        <authorList>
            <person name="Kallberg Y."/>
            <person name="Tangrot J."/>
            <person name="Rosling A."/>
        </authorList>
    </citation>
    <scope>NUCLEOTIDE SEQUENCE</scope>
    <source>
        <strain evidence="1">MT106</strain>
    </source>
</reference>
<name>A0A9N9E4R6_9GLOM</name>
<dbReference type="AlphaFoldDB" id="A0A9N9E4R6"/>
<feature type="non-terminal residue" evidence="1">
    <location>
        <position position="1"/>
    </location>
</feature>
<comment type="caution">
    <text evidence="1">The sequence shown here is derived from an EMBL/GenBank/DDBJ whole genome shotgun (WGS) entry which is preliminary data.</text>
</comment>
<evidence type="ECO:0000313" key="2">
    <source>
        <dbReference type="Proteomes" id="UP000789831"/>
    </source>
</evidence>
<keyword evidence="2" id="KW-1185">Reference proteome</keyword>
<protein>
    <submittedName>
        <fullName evidence="1">2658_t:CDS:1</fullName>
    </submittedName>
</protein>